<protein>
    <submittedName>
        <fullName evidence="2">DUF3617 domain-containing protein</fullName>
    </submittedName>
</protein>
<gene>
    <name evidence="2" type="ORF">MU848_05015</name>
</gene>
<evidence type="ECO:0000313" key="3">
    <source>
        <dbReference type="Proteomes" id="UP001203512"/>
    </source>
</evidence>
<evidence type="ECO:0000256" key="1">
    <source>
        <dbReference type="SAM" id="SignalP"/>
    </source>
</evidence>
<keyword evidence="3" id="KW-1185">Reference proteome</keyword>
<name>A0ABT0DV08_9SPHN</name>
<reference evidence="2 3" key="1">
    <citation type="submission" date="2022-04" db="EMBL/GenBank/DDBJ databases">
        <authorList>
            <person name="Huq M.A."/>
        </authorList>
    </citation>
    <scope>NUCLEOTIDE SEQUENCE [LARGE SCALE GENOMIC DNA]</scope>
    <source>
        <strain evidence="2 3">MAH-33</strain>
    </source>
</reference>
<feature type="signal peptide" evidence="1">
    <location>
        <begin position="1"/>
        <end position="27"/>
    </location>
</feature>
<dbReference type="Pfam" id="PF12276">
    <property type="entry name" value="DUF3617"/>
    <property type="match status" value="1"/>
</dbReference>
<dbReference type="RefSeq" id="WP_247230602.1">
    <property type="nucleotide sequence ID" value="NZ_JALKHS010000006.1"/>
</dbReference>
<sequence>MTSGLRAMGAAAAMLIATLPVASQALAQQPLRGLEPGEWELRERPEEGGKGDVRRICLTAIRQLIQLRHGRDSCKRLTVDEGAKRVVVSYECGGAGSGRTDLRIETPRLVQIQSQGIAGGAPFSFSMEGRRVGPCR</sequence>
<comment type="caution">
    <text evidence="2">The sequence shown here is derived from an EMBL/GenBank/DDBJ whole genome shotgun (WGS) entry which is preliminary data.</text>
</comment>
<evidence type="ECO:0000313" key="2">
    <source>
        <dbReference type="EMBL" id="MCK0530940.1"/>
    </source>
</evidence>
<organism evidence="2 3">
    <name type="scientific">Sphingobium agri</name>
    <dbReference type="NCBI Taxonomy" id="2933566"/>
    <lineage>
        <taxon>Bacteria</taxon>
        <taxon>Pseudomonadati</taxon>
        <taxon>Pseudomonadota</taxon>
        <taxon>Alphaproteobacteria</taxon>
        <taxon>Sphingomonadales</taxon>
        <taxon>Sphingomonadaceae</taxon>
        <taxon>Sphingobium</taxon>
    </lineage>
</organism>
<dbReference type="Proteomes" id="UP001203512">
    <property type="component" value="Unassembled WGS sequence"/>
</dbReference>
<dbReference type="EMBL" id="JALKHS010000006">
    <property type="protein sequence ID" value="MCK0530940.1"/>
    <property type="molecule type" value="Genomic_DNA"/>
</dbReference>
<feature type="chain" id="PRO_5047096307" evidence="1">
    <location>
        <begin position="28"/>
        <end position="136"/>
    </location>
</feature>
<dbReference type="InterPro" id="IPR022061">
    <property type="entry name" value="DUF3617"/>
</dbReference>
<keyword evidence="1" id="KW-0732">Signal</keyword>
<proteinExistence type="predicted"/>
<accession>A0ABT0DV08</accession>